<dbReference type="EMBL" id="HBUF01350808">
    <property type="protein sequence ID" value="CAG6713633.1"/>
    <property type="molecule type" value="Transcribed_RNA"/>
</dbReference>
<organism evidence="2">
    <name type="scientific">Cacopsylla melanoneura</name>
    <dbReference type="NCBI Taxonomy" id="428564"/>
    <lineage>
        <taxon>Eukaryota</taxon>
        <taxon>Metazoa</taxon>
        <taxon>Ecdysozoa</taxon>
        <taxon>Arthropoda</taxon>
        <taxon>Hexapoda</taxon>
        <taxon>Insecta</taxon>
        <taxon>Pterygota</taxon>
        <taxon>Neoptera</taxon>
        <taxon>Paraneoptera</taxon>
        <taxon>Hemiptera</taxon>
        <taxon>Sternorrhyncha</taxon>
        <taxon>Psylloidea</taxon>
        <taxon>Psyllidae</taxon>
        <taxon>Psyllinae</taxon>
        <taxon>Cacopsylla</taxon>
    </lineage>
</organism>
<dbReference type="EMBL" id="HBUF01321597">
    <property type="protein sequence ID" value="CAG6695079.1"/>
    <property type="molecule type" value="Transcribed_RNA"/>
</dbReference>
<name>A0A8D8QL83_9HEMI</name>
<dbReference type="AlphaFoldDB" id="A0A8D8QL83"/>
<evidence type="ECO:0000256" key="1">
    <source>
        <dbReference type="SAM" id="MobiDB-lite"/>
    </source>
</evidence>
<evidence type="ECO:0000313" key="2">
    <source>
        <dbReference type="EMBL" id="CAG6633525.1"/>
    </source>
</evidence>
<reference evidence="2" key="1">
    <citation type="submission" date="2021-05" db="EMBL/GenBank/DDBJ databases">
        <authorList>
            <person name="Alioto T."/>
            <person name="Alioto T."/>
            <person name="Gomez Garrido J."/>
        </authorList>
    </citation>
    <scope>NUCLEOTIDE SEQUENCE</scope>
</reference>
<feature type="region of interest" description="Disordered" evidence="1">
    <location>
        <begin position="1"/>
        <end position="28"/>
    </location>
</feature>
<accession>A0A8D8QL83</accession>
<dbReference type="EMBL" id="HBUF01624972">
    <property type="protein sequence ID" value="CAG6781881.1"/>
    <property type="molecule type" value="Transcribed_RNA"/>
</dbReference>
<proteinExistence type="predicted"/>
<dbReference type="EMBL" id="HBUF01082916">
    <property type="protein sequence ID" value="CAG6633525.1"/>
    <property type="molecule type" value="Transcribed_RNA"/>
</dbReference>
<protein>
    <submittedName>
        <fullName evidence="2">Uncharacterized protein</fullName>
    </submittedName>
</protein>
<dbReference type="EMBL" id="HBUF01321599">
    <property type="protein sequence ID" value="CAG6695080.1"/>
    <property type="molecule type" value="Transcribed_RNA"/>
</dbReference>
<sequence>MLHKNDFTLQKSKSAHKRRKVRNFSSAQYEHKRRVQQCFQCGHNPLPEGSNDTVNVPCHCHQQNINYYSIKRRCSLVTTLLNDYWDKINGLSLTPRTQSETKTIK</sequence>
<dbReference type="EMBL" id="HBUF01321596">
    <property type="protein sequence ID" value="CAG6695078.1"/>
    <property type="molecule type" value="Transcribed_RNA"/>
</dbReference>
<feature type="compositionally biased region" description="Basic residues" evidence="1">
    <location>
        <begin position="13"/>
        <end position="22"/>
    </location>
</feature>